<gene>
    <name evidence="2" type="ORF">HCT46_05090</name>
</gene>
<accession>A0A968GFF5</accession>
<organism evidence="2 3">
    <name type="scientific">Entomospira nematocerorum</name>
    <dbReference type="NCBI Taxonomy" id="2719987"/>
    <lineage>
        <taxon>Bacteria</taxon>
        <taxon>Pseudomonadati</taxon>
        <taxon>Spirochaetota</taxon>
        <taxon>Spirochaetia</taxon>
        <taxon>Spirochaetales</taxon>
        <taxon>Spirochaetaceae</taxon>
        <taxon>Entomospira</taxon>
    </lineage>
</organism>
<dbReference type="RefSeq" id="WP_167703699.1">
    <property type="nucleotide sequence ID" value="NZ_CP118168.1"/>
</dbReference>
<evidence type="ECO:0000256" key="1">
    <source>
        <dbReference type="SAM" id="Phobius"/>
    </source>
</evidence>
<dbReference type="AlphaFoldDB" id="A0A968GFF5"/>
<name>A0A968GFF5_9SPIO</name>
<evidence type="ECO:0000313" key="3">
    <source>
        <dbReference type="Proteomes" id="UP000752013"/>
    </source>
</evidence>
<reference evidence="2" key="1">
    <citation type="submission" date="2020-03" db="EMBL/GenBank/DDBJ databases">
        <title>Spirochaetal bacteria isolated from arthropods constitute a novel genus Entomospira genus novum within the order Spirochaetales.</title>
        <authorList>
            <person name="Grana-Miraglia L."/>
            <person name="Sikutova S."/>
            <person name="Fingerle V."/>
            <person name="Sing A."/>
            <person name="Castillo-Ramirez S."/>
            <person name="Margos G."/>
            <person name="Rudolf I."/>
        </authorList>
    </citation>
    <scope>NUCLEOTIDE SEQUENCE</scope>
    <source>
        <strain evidence="2">BR208</strain>
    </source>
</reference>
<dbReference type="Proteomes" id="UP000752013">
    <property type="component" value="Unassembled WGS sequence"/>
</dbReference>
<keyword evidence="1" id="KW-0472">Membrane</keyword>
<comment type="caution">
    <text evidence="2">The sequence shown here is derived from an EMBL/GenBank/DDBJ whole genome shotgun (WGS) entry which is preliminary data.</text>
</comment>
<keyword evidence="1" id="KW-1133">Transmembrane helix</keyword>
<keyword evidence="3" id="KW-1185">Reference proteome</keyword>
<sequence length="368" mass="42338">MTKKLLISLTLLLPMIIFLYYILSPSSTSSTLIPSGYLVYDRNHLLNLKSNQEQQLTLSHYGEEEWKVLSPYTTNIDAKESRYYFQFKQSPNASIENTLSDSFYGIYATRYDLHTGKQEHLVLNTNFERISNAKIYPLSQDQLLLQHTYKDSTMIELFSIAENRTLQHHLLSNADLLNMGIHILNPITILYYDPKEEYLILNNLPYLHHLNLKTLQVTQLEGISAIFSSHQGSTLGSYHSSAKEHLLVAVEANNKDLKKTRKAIYHLPMTQIVQYLPDTLPDGDYYLVDKNLIIIRKNYQTIADFLTNFFSLSFLIGGQSSSDKLYLYRIQNDSATLLWHSSKVSNLGLNLDAHYLDHFETPLIDTTA</sequence>
<dbReference type="EMBL" id="JAATLK010000001">
    <property type="protein sequence ID" value="NIZ47290.1"/>
    <property type="molecule type" value="Genomic_DNA"/>
</dbReference>
<proteinExistence type="predicted"/>
<keyword evidence="1" id="KW-0812">Transmembrane</keyword>
<evidence type="ECO:0000313" key="2">
    <source>
        <dbReference type="EMBL" id="NIZ47290.1"/>
    </source>
</evidence>
<protein>
    <submittedName>
        <fullName evidence="2">Uncharacterized protein</fullName>
    </submittedName>
</protein>
<feature type="transmembrane region" description="Helical" evidence="1">
    <location>
        <begin position="5"/>
        <end position="23"/>
    </location>
</feature>